<proteinExistence type="predicted"/>
<protein>
    <recommendedName>
        <fullName evidence="4">Peptidase A1 domain-containing protein</fullName>
    </recommendedName>
</protein>
<keyword evidence="3" id="KW-0732">Signal</keyword>
<feature type="compositionally biased region" description="Low complexity" evidence="2">
    <location>
        <begin position="520"/>
        <end position="541"/>
    </location>
</feature>
<reference evidence="5" key="1">
    <citation type="submission" date="2005-09" db="EMBL/GenBank/DDBJ databases">
        <title>Full-length Assembled Human Antibody Production by A Protease Deficient Strain of Methylotrophic Yeast, Ogataea minuta.</title>
        <authorList>
            <person name="Kuroda K."/>
            <person name="Kitagawa Y."/>
            <person name="Kobayashi K."/>
            <person name="Tsumura H."/>
            <person name="Komeda T."/>
            <person name="Chiba Y."/>
            <person name="Jigami Y."/>
        </authorList>
    </citation>
    <scope>NUCLEOTIDE SEQUENCE</scope>
    <source>
        <strain evidence="5">NBRC 10746</strain>
    </source>
</reference>
<feature type="region of interest" description="Disordered" evidence="2">
    <location>
        <begin position="88"/>
        <end position="117"/>
    </location>
</feature>
<feature type="signal peptide" evidence="3">
    <location>
        <begin position="1"/>
        <end position="26"/>
    </location>
</feature>
<feature type="domain" description="Peptidase A1" evidence="4">
    <location>
        <begin position="53"/>
        <end position="448"/>
    </location>
</feature>
<dbReference type="InterPro" id="IPR021109">
    <property type="entry name" value="Peptidase_aspartic_dom_sf"/>
</dbReference>
<accession>Q25C38</accession>
<evidence type="ECO:0000256" key="3">
    <source>
        <dbReference type="SAM" id="SignalP"/>
    </source>
</evidence>
<feature type="region of interest" description="Disordered" evidence="2">
    <location>
        <begin position="520"/>
        <end position="546"/>
    </location>
</feature>
<dbReference type="SUPFAM" id="SSF50630">
    <property type="entry name" value="Acid proteases"/>
    <property type="match status" value="1"/>
</dbReference>
<evidence type="ECO:0000313" key="5">
    <source>
        <dbReference type="EMBL" id="BAE91903.1"/>
    </source>
</evidence>
<evidence type="ECO:0000259" key="4">
    <source>
        <dbReference type="PROSITE" id="PS51767"/>
    </source>
</evidence>
<evidence type="ECO:0000256" key="1">
    <source>
        <dbReference type="ARBA" id="ARBA00023157"/>
    </source>
</evidence>
<dbReference type="Pfam" id="PF00026">
    <property type="entry name" value="Asp"/>
    <property type="match status" value="1"/>
</dbReference>
<dbReference type="AlphaFoldDB" id="Q25C38"/>
<dbReference type="MEROPS" id="A01.097"/>
<evidence type="ECO:0000256" key="2">
    <source>
        <dbReference type="SAM" id="MobiDB-lite"/>
    </source>
</evidence>
<sequence length="569" mass="60594">MLLSKLQRASALWLLAALAMPVLSESQSSSSGGTPTTDSLPTLRLEAREFKVFDYPVTVGEPEQTLMMRLDVANGMAWLPGSDGFVDCDSPPANPSASTASSAAMPSSSSDSDSDSYPCASQGIYNIHNSSTGNFLSGSGAEEGGSNSLGASILEIFTNYVYISGNNAEDDFKLRVLETFENGTSHNITVDLEQQKFVNANDSNVSTGGMGVGAFPDGYTSNFLQSFVDDEIIETNSYSLAISPYGPAELILGGISSSKYTGDLHLFDFIPLVDESESFVTSDYGYTKNLPVVPITAFGVTSNSSGTSVKFSNVYDDKITTGTYPRPALLDTRTFYNYIPYSALIELAVELNAYYTASVDSWIVDCNVGSIGTIDIYFGNMDVNLPISSVLYPAKNKNGSDLVFENGDKACYLAFLPDYVTGFTLLGTPFLKNVYLAVNNEEQVLALASAKTETAETEVTMHPIQSGIPLARTNNLTDYGSLTLTIPSSINVTATIEHSSQAFISNGEVYIGNNGSSPNPLSSDYVPGSTSNSASGSYSSSRKGEAPRGSVNFNLGYTMGSILLILNLL</sequence>
<dbReference type="GO" id="GO:0004190">
    <property type="term" value="F:aspartic-type endopeptidase activity"/>
    <property type="evidence" value="ECO:0007669"/>
    <property type="project" value="UniProtKB-ARBA"/>
</dbReference>
<keyword evidence="1" id="KW-1015">Disulfide bond</keyword>
<dbReference type="PROSITE" id="PS51767">
    <property type="entry name" value="PEPTIDASE_A1"/>
    <property type="match status" value="1"/>
</dbReference>
<name>Q25C38_9ASCO</name>
<dbReference type="InterPro" id="IPR033121">
    <property type="entry name" value="PEPTIDASE_A1"/>
</dbReference>
<feature type="chain" id="PRO_5004202998" description="Peptidase A1 domain-containing protein" evidence="3">
    <location>
        <begin position="27"/>
        <end position="569"/>
    </location>
</feature>
<dbReference type="Gene3D" id="2.40.70.10">
    <property type="entry name" value="Acid Proteases"/>
    <property type="match status" value="2"/>
</dbReference>
<organism evidence="5">
    <name type="scientific">Ogataea minuta</name>
    <dbReference type="NCBI Taxonomy" id="36026"/>
    <lineage>
        <taxon>Eukaryota</taxon>
        <taxon>Fungi</taxon>
        <taxon>Dikarya</taxon>
        <taxon>Ascomycota</taxon>
        <taxon>Saccharomycotina</taxon>
        <taxon>Pichiomycetes</taxon>
        <taxon>Pichiales</taxon>
        <taxon>Pichiaceae</taxon>
        <taxon>Ogataea</taxon>
    </lineage>
</organism>
<feature type="compositionally biased region" description="Low complexity" evidence="2">
    <location>
        <begin position="89"/>
        <end position="117"/>
    </location>
</feature>
<dbReference type="EMBL" id="AB236167">
    <property type="protein sequence ID" value="BAE91903.1"/>
    <property type="molecule type" value="Genomic_DNA"/>
</dbReference>